<dbReference type="RefSeq" id="WP_130600947.1">
    <property type="nucleotide sequence ID" value="NZ_CP036200.1"/>
</dbReference>
<dbReference type="OrthoDB" id="6271059at2"/>
<gene>
    <name evidence="1" type="ORF">EXU30_13725</name>
</gene>
<dbReference type="AlphaFoldDB" id="A0A411PJ80"/>
<dbReference type="KEGG" id="smai:EXU30_13725"/>
<evidence type="ECO:0000313" key="2">
    <source>
        <dbReference type="Proteomes" id="UP000291106"/>
    </source>
</evidence>
<proteinExistence type="predicted"/>
<protein>
    <submittedName>
        <fullName evidence="1">Uncharacterized protein</fullName>
    </submittedName>
</protein>
<sequence length="81" mass="8848">MQNIALKAALEGTQHEVTTDWFAIKAMLEKREVPASDIQNVYNELCAGLIVTTRGLTLSKINDNDSSDVIKSADDGKDILV</sequence>
<name>A0A411PJ80_9GAMM</name>
<keyword evidence="2" id="KW-1185">Reference proteome</keyword>
<reference evidence="1 2" key="1">
    <citation type="submission" date="2019-02" db="EMBL/GenBank/DDBJ databases">
        <title>Shewanella sp. D4-2 isolated from Dokdo Island.</title>
        <authorList>
            <person name="Baek K."/>
        </authorList>
    </citation>
    <scope>NUCLEOTIDE SEQUENCE [LARGE SCALE GENOMIC DNA]</scope>
    <source>
        <strain evidence="1 2">D4-2</strain>
    </source>
</reference>
<organism evidence="1 2">
    <name type="scientific">Shewanella maritima</name>
    <dbReference type="NCBI Taxonomy" id="2520507"/>
    <lineage>
        <taxon>Bacteria</taxon>
        <taxon>Pseudomonadati</taxon>
        <taxon>Pseudomonadota</taxon>
        <taxon>Gammaproteobacteria</taxon>
        <taxon>Alteromonadales</taxon>
        <taxon>Shewanellaceae</taxon>
        <taxon>Shewanella</taxon>
    </lineage>
</organism>
<evidence type="ECO:0000313" key="1">
    <source>
        <dbReference type="EMBL" id="QBF83636.1"/>
    </source>
</evidence>
<accession>A0A411PJ80</accession>
<dbReference type="EMBL" id="CP036200">
    <property type="protein sequence ID" value="QBF83636.1"/>
    <property type="molecule type" value="Genomic_DNA"/>
</dbReference>
<dbReference type="Proteomes" id="UP000291106">
    <property type="component" value="Chromosome"/>
</dbReference>